<dbReference type="AlphaFoldDB" id="A0A1I5F6K2"/>
<evidence type="ECO:0000313" key="2">
    <source>
        <dbReference type="EMBL" id="SFO19352.1"/>
    </source>
</evidence>
<keyword evidence="3" id="KW-1185">Reference proteome</keyword>
<dbReference type="Proteomes" id="UP000198806">
    <property type="component" value="Unassembled WGS sequence"/>
</dbReference>
<dbReference type="InterPro" id="IPR002481">
    <property type="entry name" value="FUR"/>
</dbReference>
<organism evidence="2 3">
    <name type="scientific">Anaerocolumna aminovalerica</name>
    <dbReference type="NCBI Taxonomy" id="1527"/>
    <lineage>
        <taxon>Bacteria</taxon>
        <taxon>Bacillati</taxon>
        <taxon>Bacillota</taxon>
        <taxon>Clostridia</taxon>
        <taxon>Lachnospirales</taxon>
        <taxon>Lachnospiraceae</taxon>
        <taxon>Anaerocolumna</taxon>
    </lineage>
</organism>
<dbReference type="Pfam" id="PF01475">
    <property type="entry name" value="FUR"/>
    <property type="match status" value="1"/>
</dbReference>
<feature type="region of interest" description="Disordered" evidence="1">
    <location>
        <begin position="1"/>
        <end position="20"/>
    </location>
</feature>
<proteinExistence type="predicted"/>
<dbReference type="GO" id="GO:0003700">
    <property type="term" value="F:DNA-binding transcription factor activity"/>
    <property type="evidence" value="ECO:0007669"/>
    <property type="project" value="InterPro"/>
</dbReference>
<dbReference type="SUPFAM" id="SSF46785">
    <property type="entry name" value="Winged helix' DNA-binding domain"/>
    <property type="match status" value="1"/>
</dbReference>
<feature type="compositionally biased region" description="Basic residues" evidence="1">
    <location>
        <begin position="8"/>
        <end position="19"/>
    </location>
</feature>
<gene>
    <name evidence="2" type="ORF">SAMN04489757_11270</name>
</gene>
<name>A0A1I5F6K2_9FIRM</name>
<accession>A0A1I5F6K2</accession>
<evidence type="ECO:0000313" key="3">
    <source>
        <dbReference type="Proteomes" id="UP000198806"/>
    </source>
</evidence>
<dbReference type="InterPro" id="IPR036388">
    <property type="entry name" value="WH-like_DNA-bd_sf"/>
</dbReference>
<reference evidence="2 3" key="1">
    <citation type="submission" date="2016-10" db="EMBL/GenBank/DDBJ databases">
        <authorList>
            <person name="de Groot N.N."/>
        </authorList>
    </citation>
    <scope>NUCLEOTIDE SEQUENCE [LARGE SCALE GENOMIC DNA]</scope>
    <source>
        <strain evidence="2 3">DSM 1283</strain>
    </source>
</reference>
<dbReference type="EMBL" id="FOWD01000012">
    <property type="protein sequence ID" value="SFO19352.1"/>
    <property type="molecule type" value="Genomic_DNA"/>
</dbReference>
<protein>
    <submittedName>
        <fullName evidence="2">Fur family transcriptional regulator, ferric uptake regulator</fullName>
    </submittedName>
</protein>
<dbReference type="STRING" id="1527.SAMN04489757_11270"/>
<dbReference type="Gene3D" id="1.10.10.10">
    <property type="entry name" value="Winged helix-like DNA-binding domain superfamily/Winged helix DNA-binding domain"/>
    <property type="match status" value="1"/>
</dbReference>
<evidence type="ECO:0000256" key="1">
    <source>
        <dbReference type="SAM" id="MobiDB-lite"/>
    </source>
</evidence>
<dbReference type="InterPro" id="IPR036390">
    <property type="entry name" value="WH_DNA-bd_sf"/>
</dbReference>
<sequence length="161" mass="18538">MDQEVKQLGKKPRDHRNYHRTQMQREMVLQKLKEKGCRITKQRLILLDIILEEECSCCKEIFYRAVEIDNRIGTATVYRMINTLEEIGAISRKNMYKIACGAECEVENVCTVEFNDDTLCHLSANKWNTVIHAGLSACGYMNGQEIRSVIVKQCSCEKSEA</sequence>